<dbReference type="InterPro" id="IPR050327">
    <property type="entry name" value="Proton-linked_MCT"/>
</dbReference>
<feature type="transmembrane region" description="Helical" evidence="4">
    <location>
        <begin position="140"/>
        <end position="159"/>
    </location>
</feature>
<evidence type="ECO:0000259" key="5">
    <source>
        <dbReference type="PROSITE" id="PS50850"/>
    </source>
</evidence>
<feature type="transmembrane region" description="Helical" evidence="4">
    <location>
        <begin position="171"/>
        <end position="190"/>
    </location>
</feature>
<accession>H0EL82</accession>
<dbReference type="PROSITE" id="PS50850">
    <property type="entry name" value="MFS"/>
    <property type="match status" value="1"/>
</dbReference>
<feature type="compositionally biased region" description="Polar residues" evidence="3">
    <location>
        <begin position="65"/>
        <end position="77"/>
    </location>
</feature>
<comment type="caution">
    <text evidence="6">The sequence shown here is derived from an EMBL/GenBank/DDBJ whole genome shotgun (WGS) entry which is preliminary data.</text>
</comment>
<keyword evidence="4" id="KW-0472">Membrane</keyword>
<dbReference type="Proteomes" id="UP000005446">
    <property type="component" value="Unassembled WGS sequence"/>
</dbReference>
<dbReference type="AlphaFoldDB" id="H0EL82"/>
<organism evidence="6 7">
    <name type="scientific">Glarea lozoyensis (strain ATCC 74030 / MF5533)</name>
    <dbReference type="NCBI Taxonomy" id="1104152"/>
    <lineage>
        <taxon>Eukaryota</taxon>
        <taxon>Fungi</taxon>
        <taxon>Dikarya</taxon>
        <taxon>Ascomycota</taxon>
        <taxon>Pezizomycotina</taxon>
        <taxon>Leotiomycetes</taxon>
        <taxon>Helotiales</taxon>
        <taxon>Helotiaceae</taxon>
        <taxon>Glarea</taxon>
    </lineage>
</organism>
<dbReference type="InterPro" id="IPR036259">
    <property type="entry name" value="MFS_trans_sf"/>
</dbReference>
<evidence type="ECO:0000256" key="3">
    <source>
        <dbReference type="SAM" id="MobiDB-lite"/>
    </source>
</evidence>
<dbReference type="Pfam" id="PF07690">
    <property type="entry name" value="MFS_1"/>
    <property type="match status" value="1"/>
</dbReference>
<evidence type="ECO:0000313" key="6">
    <source>
        <dbReference type="EMBL" id="EHL00711.1"/>
    </source>
</evidence>
<keyword evidence="4" id="KW-0812">Transmembrane</keyword>
<dbReference type="HOGENOM" id="CLU_943504_0_0_1"/>
<dbReference type="PANTHER" id="PTHR11360">
    <property type="entry name" value="MONOCARBOXYLATE TRANSPORTER"/>
    <property type="match status" value="1"/>
</dbReference>
<evidence type="ECO:0000256" key="2">
    <source>
        <dbReference type="ARBA" id="ARBA00006727"/>
    </source>
</evidence>
<comment type="similarity">
    <text evidence="2">Belongs to the major facilitator superfamily. Monocarboxylate porter (TC 2.A.1.13) family.</text>
</comment>
<dbReference type="Gene3D" id="1.20.1250.20">
    <property type="entry name" value="MFS general substrate transporter like domains"/>
    <property type="match status" value="1"/>
</dbReference>
<dbReference type="EMBL" id="AGUE01000074">
    <property type="protein sequence ID" value="EHL00711.1"/>
    <property type="molecule type" value="Genomic_DNA"/>
</dbReference>
<sequence>MNQDGSYLAEDSCFIKYHSQDAGVINKNEDPDVEKGGVKKVESPGIQPVNSQPNPIPNEKGILYANQTPESDNSTVNGEDDKDDFPEGGLKGWSVVLGSFCGSFSVFGIINSTAILLDYLQQNQLKDLYIPPRTMLAAEFGFQILAIMNGGSFFGRLLAGIVADMIGRVNTLIISIAFCIVTCFGLWLPAGDSTPMIVVFAVIFGFVSGSNLSLSPVCVGQMCKTENYGRYFATCWMVVAFGTLTGLPIAGQILTVSGGKYEGVIIFAGMSYVAALACLIAARVLRVGWKISVVY</sequence>
<comment type="subcellular location">
    <subcellularLocation>
        <location evidence="1">Membrane</location>
        <topology evidence="1">Multi-pass membrane protein</topology>
    </subcellularLocation>
</comment>
<dbReference type="InterPro" id="IPR020846">
    <property type="entry name" value="MFS_dom"/>
</dbReference>
<reference evidence="6 7" key="1">
    <citation type="journal article" date="2012" name="Eukaryot. Cell">
        <title>Genome sequence of the fungus Glarea lozoyensis: the first genome sequence of a species from the Helotiaceae family.</title>
        <authorList>
            <person name="Youssar L."/>
            <person name="Gruening B.A."/>
            <person name="Erxleben A."/>
            <person name="Guenther S."/>
            <person name="Huettel W."/>
        </authorList>
    </citation>
    <scope>NUCLEOTIDE SEQUENCE [LARGE SCALE GENOMIC DNA]</scope>
    <source>
        <strain evidence="7">ATCC 74030 / MF5533</strain>
    </source>
</reference>
<gene>
    <name evidence="6" type="ORF">M7I_3342</name>
</gene>
<feature type="region of interest" description="Disordered" evidence="3">
    <location>
        <begin position="25"/>
        <end position="83"/>
    </location>
</feature>
<feature type="transmembrane region" description="Helical" evidence="4">
    <location>
        <begin position="196"/>
        <end position="219"/>
    </location>
</feature>
<protein>
    <submittedName>
        <fullName evidence="6">Putative Riboflavin transporter MCH5</fullName>
    </submittedName>
</protein>
<evidence type="ECO:0000256" key="1">
    <source>
        <dbReference type="ARBA" id="ARBA00004141"/>
    </source>
</evidence>
<feature type="compositionally biased region" description="Basic and acidic residues" evidence="3">
    <location>
        <begin position="27"/>
        <end position="42"/>
    </location>
</feature>
<feature type="transmembrane region" description="Helical" evidence="4">
    <location>
        <begin position="231"/>
        <end position="251"/>
    </location>
</feature>
<feature type="transmembrane region" description="Helical" evidence="4">
    <location>
        <begin position="263"/>
        <end position="285"/>
    </location>
</feature>
<keyword evidence="4" id="KW-1133">Transmembrane helix</keyword>
<evidence type="ECO:0000256" key="4">
    <source>
        <dbReference type="SAM" id="Phobius"/>
    </source>
</evidence>
<feature type="transmembrane region" description="Helical" evidence="4">
    <location>
        <begin position="95"/>
        <end position="120"/>
    </location>
</feature>
<keyword evidence="7" id="KW-1185">Reference proteome</keyword>
<dbReference type="GO" id="GO:0016020">
    <property type="term" value="C:membrane"/>
    <property type="evidence" value="ECO:0007669"/>
    <property type="project" value="UniProtKB-SubCell"/>
</dbReference>
<evidence type="ECO:0000313" key="7">
    <source>
        <dbReference type="Proteomes" id="UP000005446"/>
    </source>
</evidence>
<name>H0EL82_GLAL7</name>
<dbReference type="InterPro" id="IPR011701">
    <property type="entry name" value="MFS"/>
</dbReference>
<feature type="domain" description="Major facilitator superfamily (MFS) profile" evidence="5">
    <location>
        <begin position="91"/>
        <end position="295"/>
    </location>
</feature>
<dbReference type="SUPFAM" id="SSF103473">
    <property type="entry name" value="MFS general substrate transporter"/>
    <property type="match status" value="1"/>
</dbReference>
<dbReference type="OrthoDB" id="410267at2759"/>
<dbReference type="PANTHER" id="PTHR11360:SF177">
    <property type="entry name" value="RIBOFLAVIN TRANSPORTER MCH5"/>
    <property type="match status" value="1"/>
</dbReference>
<proteinExistence type="inferred from homology"/>
<dbReference type="GO" id="GO:0022857">
    <property type="term" value="F:transmembrane transporter activity"/>
    <property type="evidence" value="ECO:0007669"/>
    <property type="project" value="InterPro"/>
</dbReference>
<dbReference type="InParanoid" id="H0EL82"/>